<reference evidence="1" key="1">
    <citation type="journal article" date="2017" name="Science">
        <title>Giant viruses with an expanded complement of translation system components.</title>
        <authorList>
            <person name="Schulz F."/>
            <person name="Yutin N."/>
            <person name="Ivanova N.N."/>
            <person name="Ortega D.R."/>
            <person name="Lee T.K."/>
            <person name="Vierheilig J."/>
            <person name="Daims H."/>
            <person name="Horn M."/>
            <person name="Wagner M."/>
            <person name="Jensen G.J."/>
            <person name="Kyrpides N.C."/>
            <person name="Koonin E.V."/>
            <person name="Woyke T."/>
        </authorList>
    </citation>
    <scope>NUCLEOTIDE SEQUENCE</scope>
    <source>
        <strain evidence="1">CTV1</strain>
    </source>
</reference>
<proteinExistence type="predicted"/>
<evidence type="ECO:0000313" key="1">
    <source>
        <dbReference type="EMBL" id="ARF08198.1"/>
    </source>
</evidence>
<gene>
    <name evidence="1" type="ORF">Catovirus_1_248</name>
</gene>
<name>A0A1V0S979_9VIRU</name>
<protein>
    <submittedName>
        <fullName evidence="1">Uncharacterized protein</fullName>
    </submittedName>
</protein>
<accession>A0A1V0S979</accession>
<organism evidence="1">
    <name type="scientific">Catovirus CTV1</name>
    <dbReference type="NCBI Taxonomy" id="1977631"/>
    <lineage>
        <taxon>Viruses</taxon>
        <taxon>Varidnaviria</taxon>
        <taxon>Bamfordvirae</taxon>
        <taxon>Nucleocytoviricota</taxon>
        <taxon>Megaviricetes</taxon>
        <taxon>Imitervirales</taxon>
        <taxon>Mimiviridae</taxon>
        <taxon>Klosneuvirinae</taxon>
        <taxon>Catovirus</taxon>
    </lineage>
</organism>
<dbReference type="EMBL" id="KY684083">
    <property type="protein sequence ID" value="ARF08198.1"/>
    <property type="molecule type" value="Genomic_DNA"/>
</dbReference>
<sequence>MNNILLNITSNDKQNRLQIINKLDPVYNCELIQGLLELSDKNVLEELKLDLDFSSTTIDEYFGSISIDISKDVYQLLKLYTYLQDHRCEIIMNSLLPKFINNELDEQINYLLYNTFKDKILEILIQNSKFYNSYTNKIKSIENVIDSFHLDRIKQEKLLSKFAMNYDGQLFSLACDKHMWYYQNNGLDACGNIKYLRDTINKRIILQTHTFLAKPPKRYITATSYPNENIHHNFSIHERNYIITIKFSSLFFAKNITKVLIYQYNVIKPEYLSETIWKTNFYRCINKLDNSHYNNIIVSVLDPIISRNKKDEWEIPFSRPYSTYLDEFMPCSIVIHYD</sequence>